<dbReference type="GO" id="GO:0005737">
    <property type="term" value="C:cytoplasm"/>
    <property type="evidence" value="ECO:0007669"/>
    <property type="project" value="TreeGrafter"/>
</dbReference>
<comment type="catalytic activity">
    <reaction evidence="6 8">
        <text>hydrogencarbonate + H(+) = CO2 + H2O</text>
        <dbReference type="Rhea" id="RHEA:10748"/>
        <dbReference type="ChEBI" id="CHEBI:15377"/>
        <dbReference type="ChEBI" id="CHEBI:15378"/>
        <dbReference type="ChEBI" id="CHEBI:16526"/>
        <dbReference type="ChEBI" id="CHEBI:17544"/>
        <dbReference type="EC" id="4.2.1.1"/>
    </reaction>
</comment>
<dbReference type="STRING" id="50376.A0A517LGV9"/>
<keyword evidence="5 8" id="KW-0456">Lyase</keyword>
<accession>A0A517LGV9</accession>
<keyword evidence="3 7" id="KW-0479">Metal-binding</keyword>
<evidence type="ECO:0000313" key="9">
    <source>
        <dbReference type="EMBL" id="QDS74878.1"/>
    </source>
</evidence>
<dbReference type="InterPro" id="IPR001765">
    <property type="entry name" value="Carbonic_anhydrase"/>
</dbReference>
<evidence type="ECO:0000256" key="4">
    <source>
        <dbReference type="ARBA" id="ARBA00022833"/>
    </source>
</evidence>
<protein>
    <recommendedName>
        <fullName evidence="2 8">Carbonic anhydrase</fullName>
        <ecNumber evidence="2 8">4.2.1.1</ecNumber>
    </recommendedName>
    <alternativeName>
        <fullName evidence="8">Carbonate dehydratase</fullName>
    </alternativeName>
</protein>
<evidence type="ECO:0000256" key="2">
    <source>
        <dbReference type="ARBA" id="ARBA00012925"/>
    </source>
</evidence>
<evidence type="ECO:0000256" key="8">
    <source>
        <dbReference type="RuleBase" id="RU003956"/>
    </source>
</evidence>
<dbReference type="Proteomes" id="UP000316270">
    <property type="component" value="Chromosome 12"/>
</dbReference>
<dbReference type="GO" id="GO:0008270">
    <property type="term" value="F:zinc ion binding"/>
    <property type="evidence" value="ECO:0007669"/>
    <property type="project" value="UniProtKB-UniRule"/>
</dbReference>
<feature type="binding site" evidence="7">
    <location>
        <position position="48"/>
    </location>
    <ligand>
        <name>Zn(2+)</name>
        <dbReference type="ChEBI" id="CHEBI:29105"/>
    </ligand>
</feature>
<name>A0A517LGV9_9PEZI</name>
<dbReference type="InterPro" id="IPR036874">
    <property type="entry name" value="Carbonic_anhydrase_sf"/>
</dbReference>
<evidence type="ECO:0000313" key="10">
    <source>
        <dbReference type="Proteomes" id="UP000316270"/>
    </source>
</evidence>
<dbReference type="PANTHER" id="PTHR11002">
    <property type="entry name" value="CARBONIC ANHYDRASE"/>
    <property type="match status" value="1"/>
</dbReference>
<feature type="binding site" evidence="7">
    <location>
        <position position="107"/>
    </location>
    <ligand>
        <name>Zn(2+)</name>
        <dbReference type="ChEBI" id="CHEBI:29105"/>
    </ligand>
</feature>
<comment type="cofactor">
    <cofactor evidence="7">
        <name>Zn(2+)</name>
        <dbReference type="ChEBI" id="CHEBI:29105"/>
    </cofactor>
    <text evidence="7">Binds 1 zinc ion per subunit.</text>
</comment>
<dbReference type="Gene3D" id="3.40.1050.10">
    <property type="entry name" value="Carbonic anhydrase"/>
    <property type="match status" value="1"/>
</dbReference>
<keyword evidence="10" id="KW-1185">Reference proteome</keyword>
<feature type="binding site" evidence="7">
    <location>
        <position position="104"/>
    </location>
    <ligand>
        <name>Zn(2+)</name>
        <dbReference type="ChEBI" id="CHEBI:29105"/>
    </ligand>
</feature>
<keyword evidence="4 7" id="KW-0862">Zinc</keyword>
<dbReference type="CDD" id="cd00883">
    <property type="entry name" value="beta_CA_cladeA"/>
    <property type="match status" value="1"/>
</dbReference>
<dbReference type="GO" id="GO:0004089">
    <property type="term" value="F:carbonate dehydratase activity"/>
    <property type="evidence" value="ECO:0007669"/>
    <property type="project" value="UniProtKB-UniRule"/>
</dbReference>
<evidence type="ECO:0000256" key="3">
    <source>
        <dbReference type="ARBA" id="ARBA00022723"/>
    </source>
</evidence>
<evidence type="ECO:0000256" key="1">
    <source>
        <dbReference type="ARBA" id="ARBA00006217"/>
    </source>
</evidence>
<dbReference type="InterPro" id="IPR015892">
    <property type="entry name" value="Carbonic_anhydrase_CS"/>
</dbReference>
<dbReference type="GO" id="GO:0015976">
    <property type="term" value="P:carbon utilization"/>
    <property type="evidence" value="ECO:0007669"/>
    <property type="project" value="InterPro"/>
</dbReference>
<feature type="binding site" evidence="7">
    <location>
        <position position="50"/>
    </location>
    <ligand>
        <name>Zn(2+)</name>
        <dbReference type="ChEBI" id="CHEBI:29105"/>
    </ligand>
</feature>
<comment type="similarity">
    <text evidence="1 8">Belongs to the beta-class carbonic anhydrase family.</text>
</comment>
<gene>
    <name evidence="9" type="ORF">FKW77_003563</name>
</gene>
<sequence length="215" mass="24155">MAEQPEPNSFARVLAGNKTFANRTAHHEPDLLHKCAQGQTPEILWLGCADSRIPETTICDLKPGDLFVHRNIANVIISEDLNAASVIEYAVNFLKVKRIMVCGHTKCGGANAAMHDDDLGIVLNNWLHPVRELRRKYQEQLDDISCSEAKADRLAELNVYKSLETLEKNATVVKAMAERDLTLHGVIYDIREGRLRVLDEAMREGNEKSIDVLKR</sequence>
<dbReference type="AlphaFoldDB" id="A0A517LGV9"/>
<dbReference type="GO" id="GO:0034599">
    <property type="term" value="P:cellular response to oxidative stress"/>
    <property type="evidence" value="ECO:0007669"/>
    <property type="project" value="TreeGrafter"/>
</dbReference>
<dbReference type="EMBL" id="CP042196">
    <property type="protein sequence ID" value="QDS74878.1"/>
    <property type="molecule type" value="Genomic_DNA"/>
</dbReference>
<proteinExistence type="inferred from homology"/>
<dbReference type="OrthoDB" id="10248475at2759"/>
<dbReference type="GO" id="GO:0071244">
    <property type="term" value="P:cellular response to carbon dioxide"/>
    <property type="evidence" value="ECO:0007669"/>
    <property type="project" value="TreeGrafter"/>
</dbReference>
<evidence type="ECO:0000256" key="6">
    <source>
        <dbReference type="ARBA" id="ARBA00048348"/>
    </source>
</evidence>
<comment type="function">
    <text evidence="8">Reversible hydration of carbon dioxide.</text>
</comment>
<organism evidence="9 10">
    <name type="scientific">Venturia effusa</name>
    <dbReference type="NCBI Taxonomy" id="50376"/>
    <lineage>
        <taxon>Eukaryota</taxon>
        <taxon>Fungi</taxon>
        <taxon>Dikarya</taxon>
        <taxon>Ascomycota</taxon>
        <taxon>Pezizomycotina</taxon>
        <taxon>Dothideomycetes</taxon>
        <taxon>Pleosporomycetidae</taxon>
        <taxon>Venturiales</taxon>
        <taxon>Venturiaceae</taxon>
        <taxon>Venturia</taxon>
    </lineage>
</organism>
<dbReference type="PROSITE" id="PS00705">
    <property type="entry name" value="PROK_CO2_ANHYDRASE_2"/>
    <property type="match status" value="1"/>
</dbReference>
<dbReference type="EC" id="4.2.1.1" evidence="2 8"/>
<dbReference type="Pfam" id="PF00484">
    <property type="entry name" value="Pro_CA"/>
    <property type="match status" value="1"/>
</dbReference>
<evidence type="ECO:0000256" key="7">
    <source>
        <dbReference type="PIRSR" id="PIRSR601765-1"/>
    </source>
</evidence>
<dbReference type="PANTHER" id="PTHR11002:SF76">
    <property type="entry name" value="CARBONIC ANHYDRASE"/>
    <property type="match status" value="1"/>
</dbReference>
<dbReference type="SUPFAM" id="SSF53056">
    <property type="entry name" value="beta-carbonic anhydrase, cab"/>
    <property type="match status" value="1"/>
</dbReference>
<dbReference type="SMART" id="SM00947">
    <property type="entry name" value="Pro_CA"/>
    <property type="match status" value="1"/>
</dbReference>
<reference evidence="9 10" key="1">
    <citation type="submission" date="2019-07" db="EMBL/GenBank/DDBJ databases">
        <title>Finished genome of Venturia effusa.</title>
        <authorList>
            <person name="Young C.A."/>
            <person name="Cox M.P."/>
            <person name="Ganley A.R.D."/>
            <person name="David W.J."/>
        </authorList>
    </citation>
    <scope>NUCLEOTIDE SEQUENCE [LARGE SCALE GENOMIC DNA]</scope>
    <source>
        <strain evidence="10">albino</strain>
    </source>
</reference>
<evidence type="ECO:0000256" key="5">
    <source>
        <dbReference type="ARBA" id="ARBA00023239"/>
    </source>
</evidence>